<proteinExistence type="inferred from homology"/>
<feature type="region of interest" description="Disordered" evidence="6">
    <location>
        <begin position="254"/>
        <end position="370"/>
    </location>
</feature>
<feature type="compositionally biased region" description="Gly residues" evidence="6">
    <location>
        <begin position="261"/>
        <end position="282"/>
    </location>
</feature>
<dbReference type="InterPro" id="IPR018114">
    <property type="entry name" value="TRYPSIN_HIS"/>
</dbReference>
<keyword evidence="5" id="KW-0720">Serine protease</keyword>
<dbReference type="GO" id="GO:0051604">
    <property type="term" value="P:protein maturation"/>
    <property type="evidence" value="ECO:0007669"/>
    <property type="project" value="UniProtKB-ARBA"/>
</dbReference>
<keyword evidence="4" id="KW-1015">Disulfide bond</keyword>
<gene>
    <name evidence="8" type="ORF">MAN_08799</name>
</gene>
<comment type="caution">
    <text evidence="8">The sequence shown here is derived from an EMBL/GenBank/DDBJ whole genome shotgun (WGS) entry which is preliminary data.</text>
</comment>
<dbReference type="PROSITE" id="PS00134">
    <property type="entry name" value="TRYPSIN_HIS"/>
    <property type="match status" value="1"/>
</dbReference>
<organism evidence="8 9">
    <name type="scientific">Metarhizium anisopliae (strain ARSEF 549)</name>
    <dbReference type="NCBI Taxonomy" id="3151832"/>
    <lineage>
        <taxon>Eukaryota</taxon>
        <taxon>Fungi</taxon>
        <taxon>Dikarya</taxon>
        <taxon>Ascomycota</taxon>
        <taxon>Pezizomycotina</taxon>
        <taxon>Sordariomycetes</taxon>
        <taxon>Hypocreomycetidae</taxon>
        <taxon>Hypocreales</taxon>
        <taxon>Clavicipitaceae</taxon>
        <taxon>Metarhizium</taxon>
    </lineage>
</organism>
<reference evidence="8 9" key="1">
    <citation type="journal article" date="2014" name="Proc. Natl. Acad. Sci. U.S.A.">
        <title>Trajectory and genomic determinants of fungal-pathogen speciation and host adaptation.</title>
        <authorList>
            <person name="Hu X."/>
            <person name="Xiao G."/>
            <person name="Zheng P."/>
            <person name="Shang Y."/>
            <person name="Su Y."/>
            <person name="Zhang X."/>
            <person name="Liu X."/>
            <person name="Zhan S."/>
            <person name="St Leger R.J."/>
            <person name="Wang C."/>
        </authorList>
    </citation>
    <scope>NUCLEOTIDE SEQUENCE [LARGE SCALE GENOMIC DNA]</scope>
    <source>
        <strain evidence="8 9">ARSEF 549</strain>
    </source>
</reference>
<evidence type="ECO:0000313" key="8">
    <source>
        <dbReference type="EMBL" id="KID61560.1"/>
    </source>
</evidence>
<dbReference type="SUPFAM" id="SSF50494">
    <property type="entry name" value="Trypsin-like serine proteases"/>
    <property type="match status" value="1"/>
</dbReference>
<dbReference type="InterPro" id="IPR001314">
    <property type="entry name" value="Peptidase_S1A"/>
</dbReference>
<dbReference type="PROSITE" id="PS00135">
    <property type="entry name" value="TRYPSIN_SER"/>
    <property type="match status" value="1"/>
</dbReference>
<dbReference type="FunFam" id="2.40.10.10:FF:000047">
    <property type="entry name" value="Trypsin eta"/>
    <property type="match status" value="1"/>
</dbReference>
<dbReference type="PRINTS" id="PR00722">
    <property type="entry name" value="CHYMOTRYPSIN"/>
</dbReference>
<dbReference type="PANTHER" id="PTHR24276:SF98">
    <property type="entry name" value="FI18310P1-RELATED"/>
    <property type="match status" value="1"/>
</dbReference>
<dbReference type="PANTHER" id="PTHR24276">
    <property type="entry name" value="POLYSERASE-RELATED"/>
    <property type="match status" value="1"/>
</dbReference>
<dbReference type="HOGENOM" id="CLU_725595_0_0_1"/>
<dbReference type="EMBL" id="AZNF01000014">
    <property type="protein sequence ID" value="KID61560.1"/>
    <property type="molecule type" value="Genomic_DNA"/>
</dbReference>
<evidence type="ECO:0000256" key="3">
    <source>
        <dbReference type="ARBA" id="ARBA00022525"/>
    </source>
</evidence>
<dbReference type="InterPro" id="IPR033116">
    <property type="entry name" value="TRYPSIN_SER"/>
</dbReference>
<dbReference type="Pfam" id="PF00089">
    <property type="entry name" value="Trypsin"/>
    <property type="match status" value="1"/>
</dbReference>
<dbReference type="InterPro" id="IPR043504">
    <property type="entry name" value="Peptidase_S1_PA_chymotrypsin"/>
</dbReference>
<evidence type="ECO:0000259" key="7">
    <source>
        <dbReference type="PROSITE" id="PS50240"/>
    </source>
</evidence>
<protein>
    <submittedName>
        <fullName evidence="8">Peptidase S1/S6, chymotrypsin/Hap</fullName>
    </submittedName>
</protein>
<dbReference type="GO" id="GO:0004252">
    <property type="term" value="F:serine-type endopeptidase activity"/>
    <property type="evidence" value="ECO:0007669"/>
    <property type="project" value="InterPro"/>
</dbReference>
<evidence type="ECO:0000256" key="2">
    <source>
        <dbReference type="ARBA" id="ARBA00007664"/>
    </source>
</evidence>
<dbReference type="VEuPathDB" id="FungiDB:MAN_08799"/>
<keyword evidence="5" id="KW-0378">Hydrolase</keyword>
<dbReference type="InterPro" id="IPR050430">
    <property type="entry name" value="Peptidase_S1"/>
</dbReference>
<name>A0A0B4EHH9_METAF</name>
<feature type="compositionally biased region" description="Gly residues" evidence="6">
    <location>
        <begin position="357"/>
        <end position="370"/>
    </location>
</feature>
<dbReference type="InterPro" id="IPR001254">
    <property type="entry name" value="Trypsin_dom"/>
</dbReference>
<feature type="compositionally biased region" description="Gly residues" evidence="6">
    <location>
        <begin position="289"/>
        <end position="330"/>
    </location>
</feature>
<dbReference type="GO" id="GO:0006508">
    <property type="term" value="P:proteolysis"/>
    <property type="evidence" value="ECO:0007669"/>
    <property type="project" value="UniProtKB-KW"/>
</dbReference>
<evidence type="ECO:0000313" key="9">
    <source>
        <dbReference type="Proteomes" id="UP000031186"/>
    </source>
</evidence>
<accession>A0A0B4EHH9</accession>
<feature type="compositionally biased region" description="Low complexity" evidence="6">
    <location>
        <begin position="343"/>
        <end position="356"/>
    </location>
</feature>
<dbReference type="SMART" id="SM00020">
    <property type="entry name" value="Tryp_SPc"/>
    <property type="match status" value="1"/>
</dbReference>
<dbReference type="Gene3D" id="2.40.10.10">
    <property type="entry name" value="Trypsin-like serine proteases"/>
    <property type="match status" value="1"/>
</dbReference>
<feature type="non-terminal residue" evidence="8">
    <location>
        <position position="1"/>
    </location>
</feature>
<comment type="similarity">
    <text evidence="2">Belongs to the peptidase S1 family.</text>
</comment>
<sequence length="370" mass="36677">MLPKTSRAVAVATLAVQTAAARPAAAEEASGRIVGGQKSDGQDFPFIVPLLQEPQNFQFCAGSLIAPNIVLTAAHCTEGMKDGQTSIRAGSLDSTKGGTVSAVTRFKAHENFNIQRSLKDDIALLFLEQPINNIQFAQLPKQDSVPADDATVTAAGWGKTSAKGPPSKILLETSVQVVNNAQCNELYQGSVLQTMICAGGQGQDTCQGDSGGPLIDAQTKALTGLVSFGSDVCATTPGVYTRVSAYTDWIQQNSGVNPGNTTGGNPGGLPGGNPGGKPGGKPGSKPGSKPGGVTGGNPGGVTGGNPGGVTGGNPGGLPGGFPGGKPGGKPGSNSGDVTGGVPGDFPGDFPEGFPGDFPGGVIGGVPGGFP</sequence>
<dbReference type="AlphaFoldDB" id="A0A0B4EHH9"/>
<dbReference type="GO" id="GO:0005576">
    <property type="term" value="C:extracellular region"/>
    <property type="evidence" value="ECO:0007669"/>
    <property type="project" value="UniProtKB-SubCell"/>
</dbReference>
<keyword evidence="5" id="KW-0645">Protease</keyword>
<keyword evidence="9" id="KW-1185">Reference proteome</keyword>
<dbReference type="Proteomes" id="UP000031186">
    <property type="component" value="Unassembled WGS sequence"/>
</dbReference>
<evidence type="ECO:0000256" key="6">
    <source>
        <dbReference type="SAM" id="MobiDB-lite"/>
    </source>
</evidence>
<evidence type="ECO:0000256" key="1">
    <source>
        <dbReference type="ARBA" id="ARBA00004613"/>
    </source>
</evidence>
<evidence type="ECO:0000256" key="4">
    <source>
        <dbReference type="ARBA" id="ARBA00023157"/>
    </source>
</evidence>
<feature type="domain" description="Peptidase S1" evidence="7">
    <location>
        <begin position="33"/>
        <end position="255"/>
    </location>
</feature>
<dbReference type="InterPro" id="IPR009003">
    <property type="entry name" value="Peptidase_S1_PA"/>
</dbReference>
<dbReference type="PROSITE" id="PS50240">
    <property type="entry name" value="TRYPSIN_DOM"/>
    <property type="match status" value="1"/>
</dbReference>
<comment type="subcellular location">
    <subcellularLocation>
        <location evidence="1">Secreted</location>
    </subcellularLocation>
</comment>
<evidence type="ECO:0000256" key="5">
    <source>
        <dbReference type="RuleBase" id="RU363034"/>
    </source>
</evidence>
<dbReference type="CDD" id="cd00190">
    <property type="entry name" value="Tryp_SPc"/>
    <property type="match status" value="1"/>
</dbReference>
<keyword evidence="3" id="KW-0964">Secreted</keyword>